<evidence type="ECO:0000256" key="4">
    <source>
        <dbReference type="ARBA" id="ARBA00023125"/>
    </source>
</evidence>
<dbReference type="FunCoup" id="A0A165QL01">
    <property type="interactions" value="415"/>
</dbReference>
<accession>A0A165QL01</accession>
<proteinExistence type="inferred from homology"/>
<dbReference type="STRING" id="1314781.A0A165QL01"/>
<dbReference type="Gene3D" id="3.60.21.60">
    <property type="match status" value="1"/>
</dbReference>
<evidence type="ECO:0000256" key="6">
    <source>
        <dbReference type="PIRNR" id="PIRNR000799"/>
    </source>
</evidence>
<comment type="subcellular location">
    <subcellularLocation>
        <location evidence="1 6">Nucleus</location>
    </subcellularLocation>
</comment>
<keyword evidence="5 6" id="KW-0539">Nucleus</keyword>
<dbReference type="AlphaFoldDB" id="A0A165QL01"/>
<dbReference type="GO" id="GO:0003677">
    <property type="term" value="F:DNA binding"/>
    <property type="evidence" value="ECO:0007669"/>
    <property type="project" value="UniProtKB-UniRule"/>
</dbReference>
<keyword evidence="4 6" id="KW-0238">DNA-binding</keyword>
<dbReference type="PANTHER" id="PTHR12708">
    <property type="entry name" value="DNA POLYMERASE EPSILON SUBUNIT B"/>
    <property type="match status" value="1"/>
</dbReference>
<protein>
    <recommendedName>
        <fullName evidence="6">DNA polymerase epsilon subunit</fullName>
    </recommendedName>
    <alternativeName>
        <fullName evidence="6">DNA polymerase II subunit 2</fullName>
    </alternativeName>
</protein>
<evidence type="ECO:0000256" key="2">
    <source>
        <dbReference type="ARBA" id="ARBA00009560"/>
    </source>
</evidence>
<dbReference type="InterPro" id="IPR007185">
    <property type="entry name" value="DNA_pol_a/d/e_bsu"/>
</dbReference>
<evidence type="ECO:0000256" key="1">
    <source>
        <dbReference type="ARBA" id="ARBA00004123"/>
    </source>
</evidence>
<dbReference type="GO" id="GO:0042276">
    <property type="term" value="P:error-prone translesion synthesis"/>
    <property type="evidence" value="ECO:0007669"/>
    <property type="project" value="TreeGrafter"/>
</dbReference>
<feature type="domain" description="DNA polymerase alpha/delta/epsilon subunit B" evidence="7">
    <location>
        <begin position="296"/>
        <end position="500"/>
    </location>
</feature>
<name>A0A165QL01_EXIGL</name>
<evidence type="ECO:0000313" key="9">
    <source>
        <dbReference type="Proteomes" id="UP000077266"/>
    </source>
</evidence>
<dbReference type="EMBL" id="KV425882">
    <property type="protein sequence ID" value="KZW03766.1"/>
    <property type="molecule type" value="Genomic_DNA"/>
</dbReference>
<dbReference type="InterPro" id="IPR016266">
    <property type="entry name" value="POLE2"/>
</dbReference>
<evidence type="ECO:0000313" key="8">
    <source>
        <dbReference type="EMBL" id="KZW03766.1"/>
    </source>
</evidence>
<sequence>MNGAQTQGNRALILKAFSKYGLKTIRPDALTFLEELIDEYDIDEDAIPASMELLAKNYLLQEDQTGFVSKAVLSKVYEAMQDQGEKEFDQFDPETDVDNHLFFVDAFEMPWWQYSLERQTFEKSAAKPTISGSPENRARMYRDRLQIIRRIILRNEHFAPAAFQSRDRLAPLKLRSTKDLLGRGGDDEQFMLFGMLAYSPDGKLCLEDLDGRVEMDMTNVEPSEGLYTEGCMVMVEGIYTDEEILVVHAIGHPPCEKRKRAREIDGHFDFLGKGATTLLEDSSWAARMKDFEHVTFVVISDLWLDEPRILGAVRQLLEKCIAMAWIPKVFILCGSFTSKAVQGSGKDLQRYQDGFDDLANIISSYPDFRETHFVFVPGPLDLCGSTVFPRPPILPSFLGRLKAKVPKAHFMSNPCRIKVFAQEIVIFREDMMAKMLRNLITHKKGVSDADLKKYLFQTILDQCHLSPLPQNVQPILPEFDHAMRLYPLPTTLILADKYQRYEENYEGCHVFNPGSFLGSSFGFSSYFPHNVTTEASELMEDD</sequence>
<dbReference type="GO" id="GO:0008622">
    <property type="term" value="C:epsilon DNA polymerase complex"/>
    <property type="evidence" value="ECO:0007669"/>
    <property type="project" value="UniProtKB-UniRule"/>
</dbReference>
<evidence type="ECO:0000256" key="3">
    <source>
        <dbReference type="ARBA" id="ARBA00022705"/>
    </source>
</evidence>
<dbReference type="Pfam" id="PF04042">
    <property type="entry name" value="DNA_pol_E_B"/>
    <property type="match status" value="1"/>
</dbReference>
<reference evidence="8 9" key="1">
    <citation type="journal article" date="2016" name="Mol. Biol. Evol.">
        <title>Comparative Genomics of Early-Diverging Mushroom-Forming Fungi Provides Insights into the Origins of Lignocellulose Decay Capabilities.</title>
        <authorList>
            <person name="Nagy L.G."/>
            <person name="Riley R."/>
            <person name="Tritt A."/>
            <person name="Adam C."/>
            <person name="Daum C."/>
            <person name="Floudas D."/>
            <person name="Sun H."/>
            <person name="Yadav J.S."/>
            <person name="Pangilinan J."/>
            <person name="Larsson K.H."/>
            <person name="Matsuura K."/>
            <person name="Barry K."/>
            <person name="Labutti K."/>
            <person name="Kuo R."/>
            <person name="Ohm R.A."/>
            <person name="Bhattacharya S.S."/>
            <person name="Shirouzu T."/>
            <person name="Yoshinaga Y."/>
            <person name="Martin F.M."/>
            <person name="Grigoriev I.V."/>
            <person name="Hibbett D.S."/>
        </authorList>
    </citation>
    <scope>NUCLEOTIDE SEQUENCE [LARGE SCALE GENOMIC DNA]</scope>
    <source>
        <strain evidence="8 9">HHB12029</strain>
    </source>
</reference>
<evidence type="ECO:0000259" key="7">
    <source>
        <dbReference type="Pfam" id="PF04042"/>
    </source>
</evidence>
<keyword evidence="9" id="KW-1185">Reference proteome</keyword>
<dbReference type="InParanoid" id="A0A165QL01"/>
<keyword evidence="3 6" id="KW-0235">DNA replication</keyword>
<dbReference type="PIRSF" id="PIRSF000799">
    <property type="entry name" value="DNA_pol_eps_2"/>
    <property type="match status" value="1"/>
</dbReference>
<comment type="function">
    <text evidence="6">Participates in DNA repair and in chromosomal DNA replication.</text>
</comment>
<dbReference type="PANTHER" id="PTHR12708:SF0">
    <property type="entry name" value="DNA POLYMERASE EPSILON SUBUNIT 2"/>
    <property type="match status" value="1"/>
</dbReference>
<gene>
    <name evidence="8" type="ORF">EXIGLDRAFT_827727</name>
</gene>
<dbReference type="Proteomes" id="UP000077266">
    <property type="component" value="Unassembled WGS sequence"/>
</dbReference>
<comment type="similarity">
    <text evidence="2 6">Belongs to the DNA polymerase epsilon subunit B family.</text>
</comment>
<evidence type="ECO:0000256" key="5">
    <source>
        <dbReference type="ARBA" id="ARBA00023242"/>
    </source>
</evidence>
<organism evidence="8 9">
    <name type="scientific">Exidia glandulosa HHB12029</name>
    <dbReference type="NCBI Taxonomy" id="1314781"/>
    <lineage>
        <taxon>Eukaryota</taxon>
        <taxon>Fungi</taxon>
        <taxon>Dikarya</taxon>
        <taxon>Basidiomycota</taxon>
        <taxon>Agaricomycotina</taxon>
        <taxon>Agaricomycetes</taxon>
        <taxon>Auriculariales</taxon>
        <taxon>Exidiaceae</taxon>
        <taxon>Exidia</taxon>
    </lineage>
</organism>
<dbReference type="OrthoDB" id="10254730at2759"/>
<dbReference type="GO" id="GO:0006261">
    <property type="term" value="P:DNA-templated DNA replication"/>
    <property type="evidence" value="ECO:0007669"/>
    <property type="project" value="InterPro"/>
</dbReference>